<evidence type="ECO:0000313" key="3">
    <source>
        <dbReference type="EMBL" id="ANF56298.1"/>
    </source>
</evidence>
<dbReference type="InterPro" id="IPR024467">
    <property type="entry name" value="Xre/MbcA/ParS-like_toxin-bd"/>
</dbReference>
<sequence length="149" mass="16522">MVTSLEQDQTGRDTGTSFWKRVGIPPRGAGLHQALRDGIPYTVYTRLASMAGLEHKELAKYVVIPQATLQRRAKLGRFKQDEGDRLYRFAEVLEAATALFEGDKEGARQWLLHPVRGLGGRRPVEMLATSAEVEAVLELIGRLEHGVVA</sequence>
<evidence type="ECO:0000259" key="1">
    <source>
        <dbReference type="Pfam" id="PF09722"/>
    </source>
</evidence>
<feature type="domain" description="Antitoxin Xre/MbcA/ParS-like toxin-binding" evidence="1">
    <location>
        <begin position="95"/>
        <end position="146"/>
    </location>
</feature>
<reference evidence="3 4" key="1">
    <citation type="submission" date="2016-04" db="EMBL/GenBank/DDBJ databases">
        <title>Complete Genome Sequence of Halotalea alkalilenta IHB B 13600.</title>
        <authorList>
            <person name="Swarnkar M.K."/>
            <person name="Sharma A."/>
            <person name="Kaushal K."/>
            <person name="Soni R."/>
            <person name="Rana S."/>
            <person name="Singh A.K."/>
            <person name="Gulati A."/>
        </authorList>
    </citation>
    <scope>NUCLEOTIDE SEQUENCE [LARGE SCALE GENOMIC DNA]</scope>
    <source>
        <strain evidence="3 4">IHB B 13600</strain>
    </source>
</reference>
<name>A0A172YAP1_9GAMM</name>
<gene>
    <name evidence="3" type="ORF">A5892_01495</name>
</gene>
<dbReference type="EMBL" id="CP015243">
    <property type="protein sequence ID" value="ANF56298.1"/>
    <property type="molecule type" value="Genomic_DNA"/>
</dbReference>
<dbReference type="Proteomes" id="UP000077875">
    <property type="component" value="Chromosome"/>
</dbReference>
<proteinExistence type="predicted"/>
<dbReference type="STRING" id="376489.A5892_01495"/>
<dbReference type="Pfam" id="PF09722">
    <property type="entry name" value="Xre_MbcA_ParS_C"/>
    <property type="match status" value="1"/>
</dbReference>
<protein>
    <submittedName>
        <fullName evidence="3">Antitoxin</fullName>
    </submittedName>
</protein>
<dbReference type="KEGG" id="haa:A5892_01495"/>
<dbReference type="AlphaFoldDB" id="A0A172YAP1"/>
<accession>A0A172YAP1</accession>
<dbReference type="InterPro" id="IPR046847">
    <property type="entry name" value="Xre-like_HTH"/>
</dbReference>
<dbReference type="InterPro" id="IPR011979">
    <property type="entry name" value="Antitox_Xre"/>
</dbReference>
<dbReference type="GO" id="GO:0003677">
    <property type="term" value="F:DNA binding"/>
    <property type="evidence" value="ECO:0007669"/>
    <property type="project" value="InterPro"/>
</dbReference>
<organism evidence="3 4">
    <name type="scientific">Halotalea alkalilenta</name>
    <dbReference type="NCBI Taxonomy" id="376489"/>
    <lineage>
        <taxon>Bacteria</taxon>
        <taxon>Pseudomonadati</taxon>
        <taxon>Pseudomonadota</taxon>
        <taxon>Gammaproteobacteria</taxon>
        <taxon>Oceanospirillales</taxon>
        <taxon>Halomonadaceae</taxon>
        <taxon>Halotalea</taxon>
    </lineage>
</organism>
<dbReference type="RefSeq" id="WP_064121285.1">
    <property type="nucleotide sequence ID" value="NZ_CP015243.1"/>
</dbReference>
<evidence type="ECO:0000259" key="2">
    <source>
        <dbReference type="Pfam" id="PF20432"/>
    </source>
</evidence>
<keyword evidence="4" id="KW-1185">Reference proteome</keyword>
<dbReference type="NCBIfam" id="TIGR02293">
    <property type="entry name" value="TAS_TIGR02293"/>
    <property type="match status" value="1"/>
</dbReference>
<evidence type="ECO:0000313" key="4">
    <source>
        <dbReference type="Proteomes" id="UP000077875"/>
    </source>
</evidence>
<dbReference type="Pfam" id="PF20432">
    <property type="entry name" value="Xre-like-HTH"/>
    <property type="match status" value="1"/>
</dbReference>
<feature type="domain" description="Antitoxin Xre-like helix-turn-helix" evidence="2">
    <location>
        <begin position="31"/>
        <end position="90"/>
    </location>
</feature>